<accession>A0A2G5E9Q9</accession>
<dbReference type="FunCoup" id="A0A2G5E9Q9">
    <property type="interactions" value="14"/>
</dbReference>
<evidence type="ECO:0000313" key="4">
    <source>
        <dbReference type="Proteomes" id="UP000230069"/>
    </source>
</evidence>
<dbReference type="GO" id="GO:0009651">
    <property type="term" value="P:response to salt stress"/>
    <property type="evidence" value="ECO:0007669"/>
    <property type="project" value="TreeGrafter"/>
</dbReference>
<dbReference type="GO" id="GO:0046856">
    <property type="term" value="P:phosphatidylinositol dephosphorylation"/>
    <property type="evidence" value="ECO:0007669"/>
    <property type="project" value="InterPro"/>
</dbReference>
<dbReference type="GO" id="GO:0004439">
    <property type="term" value="F:phosphatidylinositol-4,5-bisphosphate 5-phosphatase activity"/>
    <property type="evidence" value="ECO:0007669"/>
    <property type="project" value="TreeGrafter"/>
</dbReference>
<proteinExistence type="inferred from homology"/>
<dbReference type="GO" id="GO:0034485">
    <property type="term" value="F:phosphatidylinositol-3,4,5-trisphosphate 5-phosphatase activity"/>
    <property type="evidence" value="ECO:0007669"/>
    <property type="project" value="TreeGrafter"/>
</dbReference>
<dbReference type="SMART" id="SM00128">
    <property type="entry name" value="IPPc"/>
    <property type="match status" value="1"/>
</dbReference>
<dbReference type="SUPFAM" id="SSF56219">
    <property type="entry name" value="DNase I-like"/>
    <property type="match status" value="1"/>
</dbReference>
<dbReference type="InterPro" id="IPR046985">
    <property type="entry name" value="IP5"/>
</dbReference>
<evidence type="ECO:0000259" key="2">
    <source>
        <dbReference type="SMART" id="SM00128"/>
    </source>
</evidence>
<gene>
    <name evidence="3" type="ORF">AQUCO_01000397v1</name>
</gene>
<dbReference type="GO" id="GO:0043813">
    <property type="term" value="F:phosphatidylinositol-3,5-bisphosphate 5-phosphatase activity"/>
    <property type="evidence" value="ECO:0007669"/>
    <property type="project" value="TreeGrafter"/>
</dbReference>
<protein>
    <recommendedName>
        <fullName evidence="2">Inositol polyphosphate-related phosphatase domain-containing protein</fullName>
    </recommendedName>
</protein>
<dbReference type="AlphaFoldDB" id="A0A2G5E9Q9"/>
<dbReference type="GO" id="GO:0009753">
    <property type="term" value="P:response to jasmonic acid"/>
    <property type="evidence" value="ECO:0007669"/>
    <property type="project" value="TreeGrafter"/>
</dbReference>
<dbReference type="InterPro" id="IPR000300">
    <property type="entry name" value="IPPc"/>
</dbReference>
<dbReference type="PANTHER" id="PTHR11200">
    <property type="entry name" value="INOSITOL 5-PHOSPHATASE"/>
    <property type="match status" value="1"/>
</dbReference>
<organism evidence="3 4">
    <name type="scientific">Aquilegia coerulea</name>
    <name type="common">Rocky mountain columbine</name>
    <dbReference type="NCBI Taxonomy" id="218851"/>
    <lineage>
        <taxon>Eukaryota</taxon>
        <taxon>Viridiplantae</taxon>
        <taxon>Streptophyta</taxon>
        <taxon>Embryophyta</taxon>
        <taxon>Tracheophyta</taxon>
        <taxon>Spermatophyta</taxon>
        <taxon>Magnoliopsida</taxon>
        <taxon>Ranunculales</taxon>
        <taxon>Ranunculaceae</taxon>
        <taxon>Thalictroideae</taxon>
        <taxon>Aquilegia</taxon>
    </lineage>
</organism>
<dbReference type="Gene3D" id="3.60.10.10">
    <property type="entry name" value="Endonuclease/exonuclease/phosphatase"/>
    <property type="match status" value="1"/>
</dbReference>
<dbReference type="GO" id="GO:0005886">
    <property type="term" value="C:plasma membrane"/>
    <property type="evidence" value="ECO:0007669"/>
    <property type="project" value="TreeGrafter"/>
</dbReference>
<dbReference type="FunFam" id="3.60.10.10:FF:000044">
    <property type="entry name" value="Type IV inositol polyphosphate 5-phosphatase 11"/>
    <property type="match status" value="1"/>
</dbReference>
<dbReference type="GO" id="GO:0009737">
    <property type="term" value="P:response to abscisic acid"/>
    <property type="evidence" value="ECO:0007669"/>
    <property type="project" value="TreeGrafter"/>
</dbReference>
<keyword evidence="4" id="KW-1185">Reference proteome</keyword>
<dbReference type="EMBL" id="KZ305027">
    <property type="protein sequence ID" value="PIA52485.1"/>
    <property type="molecule type" value="Genomic_DNA"/>
</dbReference>
<dbReference type="InParanoid" id="A0A2G5E9Q9"/>
<sequence>MANFNLFCCCKGKKYKDEESLVGSLNTHDATHEGIKTIEVEEDCHFSSGSVLSVCVVTWNMNGKVSSQDLAELVNCDHKFDLLVIGLQEVPRCNIAQLFQELLDENYSLLGESVMQSLQLFVFGPKNYDFLRNEEIRVDKYATGGLGGLIGRKKGAVAIRFSIKGIRLVFIACHLSAHARNVEERNSQLRHISQSLFSKNQNPFAGPADVTIWLGDLNYRIQGETIPVRNLIKKDLKSLTGKDQLLQEAERGQIFEGYCEGTLDFKPTYKYNIGSSNYDTSHKERVPSWTDRILFKIDKSEDTDTTLHSYESLDHIRSSDHKPVRALLSINLNKNQNHLH</sequence>
<evidence type="ECO:0000313" key="3">
    <source>
        <dbReference type="EMBL" id="PIA52485.1"/>
    </source>
</evidence>
<feature type="domain" description="Inositol polyphosphate-related phosphatase" evidence="2">
    <location>
        <begin position="50"/>
        <end position="336"/>
    </location>
</feature>
<name>A0A2G5E9Q9_AQUCA</name>
<dbReference type="PANTHER" id="PTHR11200:SF275">
    <property type="entry name" value="LD06095P"/>
    <property type="match status" value="1"/>
</dbReference>
<dbReference type="OrthoDB" id="405996at2759"/>
<evidence type="ECO:0000256" key="1">
    <source>
        <dbReference type="ARBA" id="ARBA00010768"/>
    </source>
</evidence>
<dbReference type="STRING" id="218851.A0A2G5E9Q9"/>
<dbReference type="Pfam" id="PF22669">
    <property type="entry name" value="Exo_endo_phos2"/>
    <property type="match status" value="1"/>
</dbReference>
<reference evidence="3 4" key="1">
    <citation type="submission" date="2017-09" db="EMBL/GenBank/DDBJ databases">
        <title>WGS assembly of Aquilegia coerulea Goldsmith.</title>
        <authorList>
            <person name="Hodges S."/>
            <person name="Kramer E."/>
            <person name="Nordborg M."/>
            <person name="Tomkins J."/>
            <person name="Borevitz J."/>
            <person name="Derieg N."/>
            <person name="Yan J."/>
            <person name="Mihaltcheva S."/>
            <person name="Hayes R.D."/>
            <person name="Rokhsar D."/>
        </authorList>
    </citation>
    <scope>NUCLEOTIDE SEQUENCE [LARGE SCALE GENOMIC DNA]</scope>
    <source>
        <strain evidence="4">cv. Goldsmith</strain>
    </source>
</reference>
<dbReference type="Proteomes" id="UP000230069">
    <property type="component" value="Unassembled WGS sequence"/>
</dbReference>
<dbReference type="InterPro" id="IPR036691">
    <property type="entry name" value="Endo/exonu/phosph_ase_sf"/>
</dbReference>
<comment type="similarity">
    <text evidence="1">Belongs to the inositol polyphosphate 5-phosphatase family.</text>
</comment>
<dbReference type="GO" id="GO:0009733">
    <property type="term" value="P:response to auxin"/>
    <property type="evidence" value="ECO:0007669"/>
    <property type="project" value="TreeGrafter"/>
</dbReference>